<keyword evidence="6" id="KW-0137">Centromere</keyword>
<feature type="domain" description="Protein kinase" evidence="9">
    <location>
        <begin position="374"/>
        <end position="691"/>
    </location>
</feature>
<comment type="subcellular location">
    <subcellularLocation>
        <location evidence="1">Chromosome</location>
        <location evidence="1">Centromere</location>
        <location evidence="1">Kinetochore</location>
    </subcellularLocation>
</comment>
<dbReference type="PANTHER" id="PTHR14030:SF4">
    <property type="entry name" value="BUB1 KINASE, ISOFORM A-RELATED"/>
    <property type="match status" value="1"/>
</dbReference>
<dbReference type="InterPro" id="IPR011009">
    <property type="entry name" value="Kinase-like_dom_sf"/>
</dbReference>
<evidence type="ECO:0000256" key="4">
    <source>
        <dbReference type="ARBA" id="ARBA00022838"/>
    </source>
</evidence>
<dbReference type="PROSITE" id="PS51489">
    <property type="entry name" value="BUB1_N"/>
    <property type="match status" value="1"/>
</dbReference>
<dbReference type="Gene3D" id="1.25.40.430">
    <property type="match status" value="1"/>
</dbReference>
<dbReference type="AlphaFoldDB" id="A0A1B2JAR0"/>
<evidence type="ECO:0000256" key="3">
    <source>
        <dbReference type="ARBA" id="ARBA00022741"/>
    </source>
</evidence>
<dbReference type="Pfam" id="PF08171">
    <property type="entry name" value="Mad3_BUB1_II"/>
    <property type="match status" value="1"/>
</dbReference>
<sequence length="691" mass="80467">MSQDGVTAGLPGWFRDQISMIDELDDPLEPYINYLNECQNSNVLIQLLEDVTRKFKDDQLYSNDIRYLKLWLHYIKFSNSPRKIFLYLHKKQIGSKLTLFYESFAKYLESEGEIIHADELYQMAISNNSRPINRLLKSYTLFKNRHQQLNERSHLFSEPTQTAHIFVKNPDLEYPVRKLITNSNKKDELFNFNLDLIYRNGEEFCFEEILAISYNLYDYSENNPQKNKENQNPACRQHKIQDKLGSPIVPLENRQVRHDLLQNKTPNNAIAISSSPEQSPASSPFVENVDSSMEDQEPLTQPLIEKITLNPMSPDFHSELLKKLNPPLSHYSRISIYPESLNKLSVLTSIFKADKSKMVLGNKNTMFQFGEKIYCITKLLGEGGYATVFLAESDLGELVAIKVQNPVSLWEFYVFKTIENRLASLNPYDKLVKSFVLCQSFQVYQDETYLIMDYLNQDTLLEVINVYRSLGKSGVDEQLVLFLTIELLTCIEFLHDIGIIHGDLKPDNCMVRFEKIADTKWSEFYDATGNNGWCKKGITLIDFGRSIDMTLFPNKGENINFLCNWKVDEQDCPEMRNGEPWTYQADYFGLASIVHFLLFGKAITLHKDENGNYRINESFKRYWQVDLWNEFFFDLLNSTKVGTGVLPNNDILSKNKIKMCHWLTHHSQGLKKSISDLELIYRERSKKVFRR</sequence>
<feature type="compositionally biased region" description="Low complexity" evidence="8">
    <location>
        <begin position="270"/>
        <end position="284"/>
    </location>
</feature>
<feature type="domain" description="BUB1 N-terminal" evidence="10">
    <location>
        <begin position="14"/>
        <end position="164"/>
    </location>
</feature>
<dbReference type="SMART" id="SM00220">
    <property type="entry name" value="S_TKc"/>
    <property type="match status" value="1"/>
</dbReference>
<accession>A0A1B2JAR0</accession>
<dbReference type="InterPro" id="IPR012572">
    <property type="entry name" value="Mad3/Bub1_II"/>
</dbReference>
<dbReference type="GO" id="GO:0051754">
    <property type="term" value="P:meiotic sister chromatid cohesion, centromeric"/>
    <property type="evidence" value="ECO:0007669"/>
    <property type="project" value="TreeGrafter"/>
</dbReference>
<dbReference type="GO" id="GO:0032991">
    <property type="term" value="C:protein-containing complex"/>
    <property type="evidence" value="ECO:0007669"/>
    <property type="project" value="UniProtKB-ARBA"/>
</dbReference>
<dbReference type="GO" id="GO:0030447">
    <property type="term" value="P:filamentous growth"/>
    <property type="evidence" value="ECO:0007669"/>
    <property type="project" value="UniProtKB-ARBA"/>
</dbReference>
<feature type="region of interest" description="Disordered" evidence="8">
    <location>
        <begin position="270"/>
        <end position="297"/>
    </location>
</feature>
<keyword evidence="3 7" id="KW-0547">Nucleotide-binding</keyword>
<organism evidence="11 12">
    <name type="scientific">Komagataella pastoris</name>
    <name type="common">Yeast</name>
    <name type="synonym">Pichia pastoris</name>
    <dbReference type="NCBI Taxonomy" id="4922"/>
    <lineage>
        <taxon>Eukaryota</taxon>
        <taxon>Fungi</taxon>
        <taxon>Dikarya</taxon>
        <taxon>Ascomycota</taxon>
        <taxon>Saccharomycotina</taxon>
        <taxon>Pichiomycetes</taxon>
        <taxon>Pichiales</taxon>
        <taxon>Pichiaceae</taxon>
        <taxon>Komagataella</taxon>
    </lineage>
</organism>
<dbReference type="CDD" id="cd13981">
    <property type="entry name" value="STKc_Bub1_BubR1"/>
    <property type="match status" value="1"/>
</dbReference>
<proteinExistence type="predicted"/>
<evidence type="ECO:0000256" key="5">
    <source>
        <dbReference type="ARBA" id="ARBA00022840"/>
    </source>
</evidence>
<dbReference type="PANTHER" id="PTHR14030">
    <property type="entry name" value="MITOTIC CHECKPOINT SERINE/THREONINE-PROTEIN KINASE BUB1"/>
    <property type="match status" value="1"/>
</dbReference>
<keyword evidence="5 7" id="KW-0067">ATP-binding</keyword>
<gene>
    <name evidence="11" type="primary">BUB1</name>
    <name evidence="11" type="ORF">ATY40_BA7502764</name>
</gene>
<evidence type="ECO:0000259" key="9">
    <source>
        <dbReference type="PROSITE" id="PS50011"/>
    </source>
</evidence>
<dbReference type="InterPro" id="IPR015661">
    <property type="entry name" value="Bub1/Mad3"/>
</dbReference>
<dbReference type="Proteomes" id="UP000094565">
    <property type="component" value="Chromosome 2"/>
</dbReference>
<dbReference type="Gene3D" id="1.10.510.10">
    <property type="entry name" value="Transferase(Phosphotransferase) domain 1"/>
    <property type="match status" value="1"/>
</dbReference>
<dbReference type="OrthoDB" id="248495at2759"/>
<evidence type="ECO:0000256" key="6">
    <source>
        <dbReference type="ARBA" id="ARBA00023328"/>
    </source>
</evidence>
<dbReference type="InterPro" id="IPR000719">
    <property type="entry name" value="Prot_kinase_dom"/>
</dbReference>
<dbReference type="SMART" id="SM00777">
    <property type="entry name" value="Mad3_BUB1_I"/>
    <property type="match status" value="1"/>
</dbReference>
<dbReference type="GO" id="GO:0005634">
    <property type="term" value="C:nucleus"/>
    <property type="evidence" value="ECO:0007669"/>
    <property type="project" value="TreeGrafter"/>
</dbReference>
<dbReference type="InterPro" id="IPR017441">
    <property type="entry name" value="Protein_kinase_ATP_BS"/>
</dbReference>
<protein>
    <submittedName>
        <fullName evidence="11">BA75_02764T0</fullName>
    </submittedName>
</protein>
<dbReference type="GO" id="GO:0000776">
    <property type="term" value="C:kinetochore"/>
    <property type="evidence" value="ECO:0007669"/>
    <property type="project" value="UniProtKB-KW"/>
</dbReference>
<dbReference type="PROSITE" id="PS50011">
    <property type="entry name" value="PROTEIN_KINASE_DOM"/>
    <property type="match status" value="1"/>
</dbReference>
<evidence type="ECO:0000313" key="12">
    <source>
        <dbReference type="Proteomes" id="UP000094565"/>
    </source>
</evidence>
<evidence type="ECO:0000256" key="2">
    <source>
        <dbReference type="ARBA" id="ARBA00022454"/>
    </source>
</evidence>
<evidence type="ECO:0000256" key="8">
    <source>
        <dbReference type="SAM" id="MobiDB-lite"/>
    </source>
</evidence>
<dbReference type="InterPro" id="IPR008271">
    <property type="entry name" value="Ser/Thr_kinase_AS"/>
</dbReference>
<keyword evidence="2" id="KW-0158">Chromosome</keyword>
<dbReference type="GO" id="GO:0005524">
    <property type="term" value="F:ATP binding"/>
    <property type="evidence" value="ECO:0007669"/>
    <property type="project" value="UniProtKB-UniRule"/>
</dbReference>
<dbReference type="Pfam" id="PF08311">
    <property type="entry name" value="Mad3_BUB1_I"/>
    <property type="match status" value="1"/>
</dbReference>
<dbReference type="PROSITE" id="PS00107">
    <property type="entry name" value="PROTEIN_KINASE_ATP"/>
    <property type="match status" value="1"/>
</dbReference>
<evidence type="ECO:0000259" key="10">
    <source>
        <dbReference type="PROSITE" id="PS51489"/>
    </source>
</evidence>
<dbReference type="EMBL" id="CP014585">
    <property type="protein sequence ID" value="ANZ75059.1"/>
    <property type="molecule type" value="Genomic_DNA"/>
</dbReference>
<dbReference type="PROSITE" id="PS00108">
    <property type="entry name" value="PROTEIN_KINASE_ST"/>
    <property type="match status" value="1"/>
</dbReference>
<evidence type="ECO:0000256" key="1">
    <source>
        <dbReference type="ARBA" id="ARBA00004629"/>
    </source>
</evidence>
<dbReference type="GO" id="GO:0004672">
    <property type="term" value="F:protein kinase activity"/>
    <property type="evidence" value="ECO:0007669"/>
    <property type="project" value="InterPro"/>
</dbReference>
<keyword evidence="4" id="KW-0995">Kinetochore</keyword>
<name>A0A1B2JAR0_PICPA</name>
<feature type="binding site" evidence="7">
    <location>
        <position position="402"/>
    </location>
    <ligand>
        <name>ATP</name>
        <dbReference type="ChEBI" id="CHEBI:30616"/>
    </ligand>
</feature>
<dbReference type="InterPro" id="IPR013212">
    <property type="entry name" value="Mad3/Bub1_I"/>
</dbReference>
<dbReference type="Pfam" id="PF00069">
    <property type="entry name" value="Pkinase"/>
    <property type="match status" value="1"/>
</dbReference>
<evidence type="ECO:0000256" key="7">
    <source>
        <dbReference type="PROSITE-ProRule" id="PRU10141"/>
    </source>
</evidence>
<reference evidence="11 12" key="1">
    <citation type="submission" date="2016-02" db="EMBL/GenBank/DDBJ databases">
        <title>Comparative genomic and transcriptomic foundation for Pichia pastoris.</title>
        <authorList>
            <person name="Love K.R."/>
            <person name="Shah K.A."/>
            <person name="Whittaker C.A."/>
            <person name="Wu J."/>
            <person name="Bartlett M.C."/>
            <person name="Ma D."/>
            <person name="Leeson R.L."/>
            <person name="Priest M."/>
            <person name="Young S.K."/>
            <person name="Love J.C."/>
        </authorList>
    </citation>
    <scope>NUCLEOTIDE SEQUENCE [LARGE SCALE GENOMIC DNA]</scope>
    <source>
        <strain evidence="11 12">ATCC 28485</strain>
    </source>
</reference>
<dbReference type="SUPFAM" id="SSF56112">
    <property type="entry name" value="Protein kinase-like (PK-like)"/>
    <property type="match status" value="1"/>
</dbReference>
<dbReference type="Gene3D" id="6.10.20.170">
    <property type="match status" value="1"/>
</dbReference>
<evidence type="ECO:0000313" key="11">
    <source>
        <dbReference type="EMBL" id="ANZ75059.1"/>
    </source>
</evidence>
<keyword evidence="12" id="KW-1185">Reference proteome</keyword>
<dbReference type="GO" id="GO:0007094">
    <property type="term" value="P:mitotic spindle assembly checkpoint signaling"/>
    <property type="evidence" value="ECO:0007669"/>
    <property type="project" value="InterPro"/>
</dbReference>